<dbReference type="OrthoDB" id="10047996at2759"/>
<keyword evidence="3" id="KW-1185">Reference proteome</keyword>
<dbReference type="Proteomes" id="UP000192247">
    <property type="component" value="Unassembled WGS sequence"/>
</dbReference>
<dbReference type="InterPro" id="IPR036790">
    <property type="entry name" value="Frizzled_dom_sf"/>
</dbReference>
<dbReference type="SUPFAM" id="SSF63501">
    <property type="entry name" value="Frizzled cysteine-rich domain"/>
    <property type="match status" value="1"/>
</dbReference>
<dbReference type="EMBL" id="MNPL01014616">
    <property type="protein sequence ID" value="OQR71424.1"/>
    <property type="molecule type" value="Genomic_DNA"/>
</dbReference>
<sequence length="211" mass="23096">MDSQVEHKEAPCPNQKLFTVPSYAPRGDSCPHVAPQAAVASESYREWTCSMRLPIFHPMTGELWKPCRSLCTDVEERCPHFHPIQGEAYAGEPLFYCIDPNIPEPEEFSPYAPDGRCYLACWLKEYPKARLPERVTNTDLLTLISPTNKDDGGQASTKADLTPPARNDKDRGADGGPAGVLDLETTSASLSLDSVALDSNTEPVEGDNATT</sequence>
<evidence type="ECO:0000313" key="3">
    <source>
        <dbReference type="Proteomes" id="UP000192247"/>
    </source>
</evidence>
<protein>
    <submittedName>
        <fullName evidence="2">Uncharacterized protein</fullName>
    </submittedName>
</protein>
<accession>A0A1V9XD07</accession>
<gene>
    <name evidence="2" type="ORF">BIW11_11010</name>
</gene>
<feature type="compositionally biased region" description="Low complexity" evidence="1">
    <location>
        <begin position="187"/>
        <end position="199"/>
    </location>
</feature>
<dbReference type="Gene3D" id="1.10.2000.10">
    <property type="entry name" value="Frizzled cysteine-rich domain"/>
    <property type="match status" value="1"/>
</dbReference>
<dbReference type="InParanoid" id="A0A1V9XD07"/>
<evidence type="ECO:0000256" key="1">
    <source>
        <dbReference type="SAM" id="MobiDB-lite"/>
    </source>
</evidence>
<feature type="region of interest" description="Disordered" evidence="1">
    <location>
        <begin position="144"/>
        <end position="211"/>
    </location>
</feature>
<proteinExistence type="predicted"/>
<evidence type="ECO:0000313" key="2">
    <source>
        <dbReference type="EMBL" id="OQR71424.1"/>
    </source>
</evidence>
<organism evidence="2 3">
    <name type="scientific">Tropilaelaps mercedesae</name>
    <dbReference type="NCBI Taxonomy" id="418985"/>
    <lineage>
        <taxon>Eukaryota</taxon>
        <taxon>Metazoa</taxon>
        <taxon>Ecdysozoa</taxon>
        <taxon>Arthropoda</taxon>
        <taxon>Chelicerata</taxon>
        <taxon>Arachnida</taxon>
        <taxon>Acari</taxon>
        <taxon>Parasitiformes</taxon>
        <taxon>Mesostigmata</taxon>
        <taxon>Gamasina</taxon>
        <taxon>Dermanyssoidea</taxon>
        <taxon>Laelapidae</taxon>
        <taxon>Tropilaelaps</taxon>
    </lineage>
</organism>
<comment type="caution">
    <text evidence="2">The sequence shown here is derived from an EMBL/GenBank/DDBJ whole genome shotgun (WGS) entry which is preliminary data.</text>
</comment>
<name>A0A1V9XD07_9ACAR</name>
<feature type="non-terminal residue" evidence="2">
    <location>
        <position position="211"/>
    </location>
</feature>
<reference evidence="2 3" key="1">
    <citation type="journal article" date="2017" name="Gigascience">
        <title>Draft genome of the honey bee ectoparasitic mite, Tropilaelaps mercedesae, is shaped by the parasitic life history.</title>
        <authorList>
            <person name="Dong X."/>
            <person name="Armstrong S.D."/>
            <person name="Xia D."/>
            <person name="Makepeace B.L."/>
            <person name="Darby A.C."/>
            <person name="Kadowaki T."/>
        </authorList>
    </citation>
    <scope>NUCLEOTIDE SEQUENCE [LARGE SCALE GENOMIC DNA]</scope>
    <source>
        <strain evidence="2">Wuxi-XJTLU</strain>
    </source>
</reference>
<dbReference type="AlphaFoldDB" id="A0A1V9XD07"/>
<dbReference type="STRING" id="418985.A0A1V9XD07"/>